<protein>
    <submittedName>
        <fullName evidence="1">Uncharacterized protein</fullName>
    </submittedName>
</protein>
<evidence type="ECO:0000313" key="2">
    <source>
        <dbReference type="Proteomes" id="UP001060085"/>
    </source>
</evidence>
<organism evidence="1 2">
    <name type="scientific">Catharanthus roseus</name>
    <name type="common">Madagascar periwinkle</name>
    <name type="synonym">Vinca rosea</name>
    <dbReference type="NCBI Taxonomy" id="4058"/>
    <lineage>
        <taxon>Eukaryota</taxon>
        <taxon>Viridiplantae</taxon>
        <taxon>Streptophyta</taxon>
        <taxon>Embryophyta</taxon>
        <taxon>Tracheophyta</taxon>
        <taxon>Spermatophyta</taxon>
        <taxon>Magnoliopsida</taxon>
        <taxon>eudicotyledons</taxon>
        <taxon>Gunneridae</taxon>
        <taxon>Pentapetalae</taxon>
        <taxon>asterids</taxon>
        <taxon>lamiids</taxon>
        <taxon>Gentianales</taxon>
        <taxon>Apocynaceae</taxon>
        <taxon>Rauvolfioideae</taxon>
        <taxon>Vinceae</taxon>
        <taxon>Catharanthinae</taxon>
        <taxon>Catharanthus</taxon>
    </lineage>
</organism>
<sequence>MFRPGGRKGDDDLGPVIDRISRVQSRTVTTSSRGAFGSSTKPPPIPIRSRPPLPSYLPHTLVPYDVYGSSHPSSHLPPAITHDYTTTDYVVSSSKPFIGRDSGDMGLEGDRGLGEEPNRIRSLHIGGDGDERVHDDGDDDHDDDDGDDAGDEEQPVPLALVAPGLSPLADLVTEKGNGPAEGGPVDPELIPSYGGYVAGPWFIEVPIALHDTYRSCGSLLFTDQLIADVQSNLGLAFTGGAVRPGTQSCKPNIQQFPISQAISPSKPND</sequence>
<evidence type="ECO:0000313" key="1">
    <source>
        <dbReference type="EMBL" id="KAI5658221.1"/>
    </source>
</evidence>
<proteinExistence type="predicted"/>
<name>A0ACC0ACB4_CATRO</name>
<comment type="caution">
    <text evidence="1">The sequence shown here is derived from an EMBL/GenBank/DDBJ whole genome shotgun (WGS) entry which is preliminary data.</text>
</comment>
<reference evidence="2" key="1">
    <citation type="journal article" date="2023" name="Nat. Plants">
        <title>Single-cell RNA sequencing provides a high-resolution roadmap for understanding the multicellular compartmentation of specialized metabolism.</title>
        <authorList>
            <person name="Sun S."/>
            <person name="Shen X."/>
            <person name="Li Y."/>
            <person name="Li Y."/>
            <person name="Wang S."/>
            <person name="Li R."/>
            <person name="Zhang H."/>
            <person name="Shen G."/>
            <person name="Guo B."/>
            <person name="Wei J."/>
            <person name="Xu J."/>
            <person name="St-Pierre B."/>
            <person name="Chen S."/>
            <person name="Sun C."/>
        </authorList>
    </citation>
    <scope>NUCLEOTIDE SEQUENCE [LARGE SCALE GENOMIC DNA]</scope>
</reference>
<dbReference type="EMBL" id="CM044706">
    <property type="protein sequence ID" value="KAI5658221.1"/>
    <property type="molecule type" value="Genomic_DNA"/>
</dbReference>
<keyword evidence="2" id="KW-1185">Reference proteome</keyword>
<accession>A0ACC0ACB4</accession>
<gene>
    <name evidence="1" type="ORF">M9H77_27014</name>
</gene>
<dbReference type="Proteomes" id="UP001060085">
    <property type="component" value="Linkage Group LG06"/>
</dbReference>